<dbReference type="PRINTS" id="PR00598">
    <property type="entry name" value="HTHMARR"/>
</dbReference>
<evidence type="ECO:0000256" key="1">
    <source>
        <dbReference type="ARBA" id="ARBA00023015"/>
    </source>
</evidence>
<dbReference type="eggNOG" id="COG1846">
    <property type="taxonomic scope" value="Bacteria"/>
</dbReference>
<dbReference type="Proteomes" id="UP000019364">
    <property type="component" value="Unassembled WGS sequence"/>
</dbReference>
<dbReference type="Gene3D" id="1.10.10.10">
    <property type="entry name" value="Winged helix-like DNA-binding domain superfamily/Winged helix DNA-binding domain"/>
    <property type="match status" value="1"/>
</dbReference>
<dbReference type="InterPro" id="IPR055166">
    <property type="entry name" value="Transc_reg_Sar_Rot_HTH"/>
</dbReference>
<proteinExistence type="predicted"/>
<evidence type="ECO:0000259" key="4">
    <source>
        <dbReference type="PROSITE" id="PS50995"/>
    </source>
</evidence>
<accession>W7YHH6</accession>
<dbReference type="InterPro" id="IPR000835">
    <property type="entry name" value="HTH_MarR-typ"/>
</dbReference>
<comment type="caution">
    <text evidence="5">The sequence shown here is derived from an EMBL/GenBank/DDBJ whole genome shotgun (WGS) entry which is preliminary data.</text>
</comment>
<dbReference type="GO" id="GO:0003700">
    <property type="term" value="F:DNA-binding transcription factor activity"/>
    <property type="evidence" value="ECO:0007669"/>
    <property type="project" value="InterPro"/>
</dbReference>
<dbReference type="GO" id="GO:0003677">
    <property type="term" value="F:DNA binding"/>
    <property type="evidence" value="ECO:0007669"/>
    <property type="project" value="UniProtKB-KW"/>
</dbReference>
<dbReference type="SMART" id="SM00347">
    <property type="entry name" value="HTH_MARR"/>
    <property type="match status" value="1"/>
</dbReference>
<dbReference type="AlphaFoldDB" id="W7YHH6"/>
<evidence type="ECO:0000313" key="6">
    <source>
        <dbReference type="Proteomes" id="UP000019364"/>
    </source>
</evidence>
<evidence type="ECO:0000256" key="3">
    <source>
        <dbReference type="ARBA" id="ARBA00023163"/>
    </source>
</evidence>
<sequence>MHSSSKELALRYCELMDRLPRLIDYPSLIRQVKLSSTEAYILQHLQSNGSQRGTDLVKLTGLTTSAITQICDKLEKEQLIVRKRSDQDRRYVHVCMTDKGTLLLEHISEMRSERIVETIEGLTDADAEQMLDTLEQLSDLIRLQRKRT</sequence>
<feature type="domain" description="HTH marR-type" evidence="4">
    <location>
        <begin position="1"/>
        <end position="139"/>
    </location>
</feature>
<evidence type="ECO:0000256" key="2">
    <source>
        <dbReference type="ARBA" id="ARBA00023125"/>
    </source>
</evidence>
<keyword evidence="3" id="KW-0804">Transcription</keyword>
<dbReference type="InterPro" id="IPR036388">
    <property type="entry name" value="WH-like_DNA-bd_sf"/>
</dbReference>
<dbReference type="Pfam" id="PF22381">
    <property type="entry name" value="Staph_reg_Sar_Rot"/>
    <property type="match status" value="1"/>
</dbReference>
<dbReference type="InterPro" id="IPR039422">
    <property type="entry name" value="MarR/SlyA-like"/>
</dbReference>
<dbReference type="PANTHER" id="PTHR33164:SF89">
    <property type="entry name" value="MARR FAMILY REGULATORY PROTEIN"/>
    <property type="match status" value="1"/>
</dbReference>
<dbReference type="GO" id="GO:0006950">
    <property type="term" value="P:response to stress"/>
    <property type="evidence" value="ECO:0007669"/>
    <property type="project" value="TreeGrafter"/>
</dbReference>
<evidence type="ECO:0000313" key="5">
    <source>
        <dbReference type="EMBL" id="GAF10375.1"/>
    </source>
</evidence>
<dbReference type="EMBL" id="BAVZ01000022">
    <property type="protein sequence ID" value="GAF10375.1"/>
    <property type="molecule type" value="Genomic_DNA"/>
</dbReference>
<gene>
    <name evidence="5" type="ORF">JCM16418_4562</name>
</gene>
<dbReference type="SUPFAM" id="SSF46785">
    <property type="entry name" value="Winged helix' DNA-binding domain"/>
    <property type="match status" value="1"/>
</dbReference>
<dbReference type="OrthoDB" id="166070at2"/>
<dbReference type="InterPro" id="IPR036390">
    <property type="entry name" value="WH_DNA-bd_sf"/>
</dbReference>
<reference evidence="5 6" key="1">
    <citation type="journal article" date="2014" name="Genome Announc.">
        <title>Draft Genome Sequence of Paenibacillus pini JCM 16418T, Isolated from the Rhizosphere of Pine Tree.</title>
        <authorList>
            <person name="Yuki M."/>
            <person name="Oshima K."/>
            <person name="Suda W."/>
            <person name="Oshida Y."/>
            <person name="Kitamura K."/>
            <person name="Iida Y."/>
            <person name="Hattori M."/>
            <person name="Ohkuma M."/>
        </authorList>
    </citation>
    <scope>NUCLEOTIDE SEQUENCE [LARGE SCALE GENOMIC DNA]</scope>
    <source>
        <strain evidence="5 6">JCM 16418</strain>
    </source>
</reference>
<dbReference type="PROSITE" id="PS50995">
    <property type="entry name" value="HTH_MARR_2"/>
    <property type="match status" value="1"/>
</dbReference>
<keyword evidence="6" id="KW-1185">Reference proteome</keyword>
<protein>
    <submittedName>
        <fullName evidence="5">Transcriptional regulator</fullName>
    </submittedName>
</protein>
<keyword evidence="2" id="KW-0238">DNA-binding</keyword>
<organism evidence="5 6">
    <name type="scientific">Paenibacillus pini JCM 16418</name>
    <dbReference type="NCBI Taxonomy" id="1236976"/>
    <lineage>
        <taxon>Bacteria</taxon>
        <taxon>Bacillati</taxon>
        <taxon>Bacillota</taxon>
        <taxon>Bacilli</taxon>
        <taxon>Bacillales</taxon>
        <taxon>Paenibacillaceae</taxon>
        <taxon>Paenibacillus</taxon>
    </lineage>
</organism>
<dbReference type="RefSeq" id="WP_036652706.1">
    <property type="nucleotide sequence ID" value="NZ_BAVZ01000022.1"/>
</dbReference>
<dbReference type="STRING" id="1236976.JCM16418_4562"/>
<name>W7YHH6_9BACL</name>
<keyword evidence="1" id="KW-0805">Transcription regulation</keyword>
<dbReference type="PANTHER" id="PTHR33164">
    <property type="entry name" value="TRANSCRIPTIONAL REGULATOR, MARR FAMILY"/>
    <property type="match status" value="1"/>
</dbReference>